<accession>A0A8S1WGS8</accession>
<dbReference type="PANTHER" id="PTHR12176:SF79">
    <property type="entry name" value="METHYLTRANSFERASE TYPE 11 DOMAIN-CONTAINING PROTEIN"/>
    <property type="match status" value="1"/>
</dbReference>
<evidence type="ECO:0000313" key="6">
    <source>
        <dbReference type="EMBL" id="CAD8187895.1"/>
    </source>
</evidence>
<dbReference type="PROSITE" id="PS50088">
    <property type="entry name" value="ANK_REPEAT"/>
    <property type="match status" value="1"/>
</dbReference>
<dbReference type="AlphaFoldDB" id="A0A8S1WGS8"/>
<dbReference type="PANTHER" id="PTHR12176">
    <property type="entry name" value="SAM-DEPENDENT METHYLTRANSFERASE SUPERFAMILY PROTEIN"/>
    <property type="match status" value="1"/>
</dbReference>
<reference evidence="6" key="1">
    <citation type="submission" date="2021-01" db="EMBL/GenBank/DDBJ databases">
        <authorList>
            <consortium name="Genoscope - CEA"/>
            <person name="William W."/>
        </authorList>
    </citation>
    <scope>NUCLEOTIDE SEQUENCE</scope>
</reference>
<dbReference type="InterPro" id="IPR013216">
    <property type="entry name" value="Methyltransf_11"/>
</dbReference>
<sequence length="635" mass="75250">MKKLQQIENIKPVNTEFRLCDLNYLLNGSKPKEKYLLHHVFQYFHQDLELAKKLTNLLLKYENPNEYDKEKWTPLHLAVRYNQNKAVIYAQQIGQFNFHLLAGQQGLSLMHLAVLKSNYEIIEILIEEKVSLFTENADGILPRRFALQSPVNLKMIKKYENQQIMRFLIDLEDIDDDESTQANKIQNLNVSQQSIKQGEANDVLITRPKVSLTYHVQLKQFNPQYLKCERFYENALSIIFEGTDQELYTSMVLLLSLSNDKFPIKHIQQLVEQLNVTIPILRQDYFDIENKFEQYSRKIKKDLVYAIQDYRIKLKGIPNIFGEPKNQEAINNLKRFTSNKLEYDIKNYTAVFPMHQLMQQIQRLSQFSYFSLLICGYPKIKFQSNHLVLHQFEYLNQLEQYCLSESSRMKEWNEAIQKNHYGKLEFWERRYSENDKPFEWYQNYDNLKDIVTQYINQNSRILNIGCGNSNIPEDMYKEGYQWIVNLDFSKTVIEFMKDKYKSYPAHFQYVLADARDLPFPNDSFDCVFDKGLLDAVLSGDYSAQNSKKVINHIYRALKKDTGVYIIISHGFPDQRLPYLSKSEYNWKITYSKVYKPDVRTKSLEFDATDLNNYHFIYVCKMDRYQGQTAAQVIGI</sequence>
<comment type="similarity">
    <text evidence="1">Belongs to the methyltransferase superfamily.</text>
</comment>
<name>A0A8S1WGS8_9CILI</name>
<dbReference type="InterPro" id="IPR002110">
    <property type="entry name" value="Ankyrin_rpt"/>
</dbReference>
<evidence type="ECO:0000256" key="4">
    <source>
        <dbReference type="PROSITE-ProRule" id="PRU00023"/>
    </source>
</evidence>
<dbReference type="OrthoDB" id="411785at2759"/>
<proteinExistence type="inferred from homology"/>
<dbReference type="Pfam" id="PF08241">
    <property type="entry name" value="Methyltransf_11"/>
    <property type="match status" value="1"/>
</dbReference>
<keyword evidence="4" id="KW-0040">ANK repeat</keyword>
<protein>
    <recommendedName>
        <fullName evidence="5">Methyltransferase type 11 domain-containing protein</fullName>
    </recommendedName>
</protein>
<feature type="repeat" description="ANK" evidence="4">
    <location>
        <begin position="105"/>
        <end position="137"/>
    </location>
</feature>
<organism evidence="6 7">
    <name type="scientific">Paramecium pentaurelia</name>
    <dbReference type="NCBI Taxonomy" id="43138"/>
    <lineage>
        <taxon>Eukaryota</taxon>
        <taxon>Sar</taxon>
        <taxon>Alveolata</taxon>
        <taxon>Ciliophora</taxon>
        <taxon>Intramacronucleata</taxon>
        <taxon>Oligohymenophorea</taxon>
        <taxon>Peniculida</taxon>
        <taxon>Parameciidae</taxon>
        <taxon>Paramecium</taxon>
    </lineage>
</organism>
<evidence type="ECO:0000256" key="1">
    <source>
        <dbReference type="ARBA" id="ARBA00008361"/>
    </source>
</evidence>
<comment type="caution">
    <text evidence="6">The sequence shown here is derived from an EMBL/GenBank/DDBJ whole genome shotgun (WGS) entry which is preliminary data.</text>
</comment>
<feature type="domain" description="Methyltransferase type 11" evidence="5">
    <location>
        <begin position="462"/>
        <end position="560"/>
    </location>
</feature>
<evidence type="ECO:0000256" key="3">
    <source>
        <dbReference type="ARBA" id="ARBA00022679"/>
    </source>
</evidence>
<dbReference type="EMBL" id="CAJJDO010000090">
    <property type="protein sequence ID" value="CAD8187895.1"/>
    <property type="molecule type" value="Genomic_DNA"/>
</dbReference>
<keyword evidence="3" id="KW-0808">Transferase</keyword>
<evidence type="ECO:0000259" key="5">
    <source>
        <dbReference type="Pfam" id="PF08241"/>
    </source>
</evidence>
<evidence type="ECO:0000313" key="7">
    <source>
        <dbReference type="Proteomes" id="UP000689195"/>
    </source>
</evidence>
<dbReference type="GO" id="GO:0008757">
    <property type="term" value="F:S-adenosylmethionine-dependent methyltransferase activity"/>
    <property type="evidence" value="ECO:0007669"/>
    <property type="project" value="InterPro"/>
</dbReference>
<keyword evidence="7" id="KW-1185">Reference proteome</keyword>
<gene>
    <name evidence="6" type="ORF">PPENT_87.1.T0900098</name>
</gene>
<keyword evidence="2" id="KW-0489">Methyltransferase</keyword>
<dbReference type="Proteomes" id="UP000689195">
    <property type="component" value="Unassembled WGS sequence"/>
</dbReference>
<dbReference type="InterPro" id="IPR051419">
    <property type="entry name" value="Lys/N-term_MeTrsfase_sf"/>
</dbReference>
<dbReference type="SMART" id="SM00248">
    <property type="entry name" value="ANK"/>
    <property type="match status" value="2"/>
</dbReference>
<dbReference type="FunFam" id="3.40.50.150:FF:000786">
    <property type="entry name" value="Predicted protein"/>
    <property type="match status" value="1"/>
</dbReference>
<dbReference type="Pfam" id="PF12796">
    <property type="entry name" value="Ank_2"/>
    <property type="match status" value="1"/>
</dbReference>
<evidence type="ECO:0000256" key="2">
    <source>
        <dbReference type="ARBA" id="ARBA00022603"/>
    </source>
</evidence>
<dbReference type="GO" id="GO:0032259">
    <property type="term" value="P:methylation"/>
    <property type="evidence" value="ECO:0007669"/>
    <property type="project" value="UniProtKB-KW"/>
</dbReference>